<feature type="signal peptide" evidence="1">
    <location>
        <begin position="1"/>
        <end position="21"/>
    </location>
</feature>
<feature type="chain" id="PRO_5045975415" evidence="1">
    <location>
        <begin position="22"/>
        <end position="192"/>
    </location>
</feature>
<gene>
    <name evidence="2" type="ORF">NOX80_11065</name>
</gene>
<dbReference type="EMBL" id="CP101751">
    <property type="protein sequence ID" value="UUC44173.1"/>
    <property type="molecule type" value="Genomic_DNA"/>
</dbReference>
<proteinExistence type="predicted"/>
<dbReference type="Pfam" id="PF10626">
    <property type="entry name" value="TraO"/>
    <property type="match status" value="1"/>
</dbReference>
<organism evidence="2 3">
    <name type="scientific">Flavobacterium cerinum</name>
    <dbReference type="NCBI Taxonomy" id="2502784"/>
    <lineage>
        <taxon>Bacteria</taxon>
        <taxon>Pseudomonadati</taxon>
        <taxon>Bacteroidota</taxon>
        <taxon>Flavobacteriia</taxon>
        <taxon>Flavobacteriales</taxon>
        <taxon>Flavobacteriaceae</taxon>
        <taxon>Flavobacterium</taxon>
    </lineage>
</organism>
<evidence type="ECO:0000256" key="1">
    <source>
        <dbReference type="SAM" id="SignalP"/>
    </source>
</evidence>
<keyword evidence="3" id="KW-1185">Reference proteome</keyword>
<reference evidence="2" key="1">
    <citation type="submission" date="2022-07" db="EMBL/GenBank/DDBJ databases">
        <title>Isolation, identification, and degradation of a PFOSA degrading strain from sewage treatment plant.</title>
        <authorList>
            <person name="Zhang L."/>
            <person name="Huo Y."/>
        </authorList>
    </citation>
    <scope>NUCLEOTIDE SEQUENCE</scope>
    <source>
        <strain evidence="2">C1</strain>
    </source>
</reference>
<evidence type="ECO:0000313" key="2">
    <source>
        <dbReference type="EMBL" id="UUC44173.1"/>
    </source>
</evidence>
<protein>
    <submittedName>
        <fullName evidence="2">Conjugal transfer protein TraO</fullName>
    </submittedName>
</protein>
<dbReference type="InterPro" id="IPR018899">
    <property type="entry name" value="Conjug_transposon_Tra0"/>
</dbReference>
<sequence>MKKYMKYVLLALLSAANVAYAQRFEKGQIGIEVRGGLANGYFFSKYQDPSFFGGIAANIYTGIDSKWVVGGEFYHKSYDYQNSSIKLAQFTGEVGHYFPIVFDCKQNLVISAGVSAIAGYERLNWGEHLLYDYAVLLNKDKFIYGGAATLEVEFFPSDKLIVFATGRERLLFRAHDKFNSQVGVGVRFLINR</sequence>
<evidence type="ECO:0000313" key="3">
    <source>
        <dbReference type="Proteomes" id="UP001059844"/>
    </source>
</evidence>
<keyword evidence="1" id="KW-0732">Signal</keyword>
<accession>A0ABY5IMU7</accession>
<dbReference type="RefSeq" id="WP_256549843.1">
    <property type="nucleotide sequence ID" value="NZ_CP101751.1"/>
</dbReference>
<name>A0ABY5IMU7_9FLAO</name>
<dbReference type="Proteomes" id="UP001059844">
    <property type="component" value="Chromosome"/>
</dbReference>